<dbReference type="InParanoid" id="S8ES59"/>
<evidence type="ECO:0000256" key="1">
    <source>
        <dbReference type="SAM" id="MobiDB-lite"/>
    </source>
</evidence>
<protein>
    <recommendedName>
        <fullName evidence="2">BTB domain-containing protein</fullName>
    </recommendedName>
</protein>
<dbReference type="AlphaFoldDB" id="S8ES59"/>
<feature type="domain" description="BTB" evidence="2">
    <location>
        <begin position="35"/>
        <end position="99"/>
    </location>
</feature>
<dbReference type="CDD" id="cd18186">
    <property type="entry name" value="BTB_POZ_ZBTB_KLHL-like"/>
    <property type="match status" value="1"/>
</dbReference>
<evidence type="ECO:0000313" key="4">
    <source>
        <dbReference type="Proteomes" id="UP000015241"/>
    </source>
</evidence>
<dbReference type="InterPro" id="IPR011333">
    <property type="entry name" value="SKP1/BTB/POZ_sf"/>
</dbReference>
<feature type="region of interest" description="Disordered" evidence="1">
    <location>
        <begin position="1"/>
        <end position="23"/>
    </location>
</feature>
<reference evidence="3 4" key="1">
    <citation type="journal article" date="2012" name="Science">
        <title>The Paleozoic origin of enzymatic lignin decomposition reconstructed from 31 fungal genomes.</title>
        <authorList>
            <person name="Floudas D."/>
            <person name="Binder M."/>
            <person name="Riley R."/>
            <person name="Barry K."/>
            <person name="Blanchette R.A."/>
            <person name="Henrissat B."/>
            <person name="Martinez A.T."/>
            <person name="Otillar R."/>
            <person name="Spatafora J.W."/>
            <person name="Yadav J.S."/>
            <person name="Aerts A."/>
            <person name="Benoit I."/>
            <person name="Boyd A."/>
            <person name="Carlson A."/>
            <person name="Copeland A."/>
            <person name="Coutinho P.M."/>
            <person name="de Vries R.P."/>
            <person name="Ferreira P."/>
            <person name="Findley K."/>
            <person name="Foster B."/>
            <person name="Gaskell J."/>
            <person name="Glotzer D."/>
            <person name="Gorecki P."/>
            <person name="Heitman J."/>
            <person name="Hesse C."/>
            <person name="Hori C."/>
            <person name="Igarashi K."/>
            <person name="Jurgens J.A."/>
            <person name="Kallen N."/>
            <person name="Kersten P."/>
            <person name="Kohler A."/>
            <person name="Kuees U."/>
            <person name="Kumar T.K.A."/>
            <person name="Kuo A."/>
            <person name="LaButti K."/>
            <person name="Larrondo L.F."/>
            <person name="Lindquist E."/>
            <person name="Ling A."/>
            <person name="Lombard V."/>
            <person name="Lucas S."/>
            <person name="Lundell T."/>
            <person name="Martin R."/>
            <person name="McLaughlin D.J."/>
            <person name="Morgenstern I."/>
            <person name="Morin E."/>
            <person name="Murat C."/>
            <person name="Nagy L.G."/>
            <person name="Nolan M."/>
            <person name="Ohm R.A."/>
            <person name="Patyshakuliyeva A."/>
            <person name="Rokas A."/>
            <person name="Ruiz-Duenas F.J."/>
            <person name="Sabat G."/>
            <person name="Salamov A."/>
            <person name="Samejima M."/>
            <person name="Schmutz J."/>
            <person name="Slot J.C."/>
            <person name="St John F."/>
            <person name="Stenlid J."/>
            <person name="Sun H."/>
            <person name="Sun S."/>
            <person name="Syed K."/>
            <person name="Tsang A."/>
            <person name="Wiebenga A."/>
            <person name="Young D."/>
            <person name="Pisabarro A."/>
            <person name="Eastwood D.C."/>
            <person name="Martin F."/>
            <person name="Cullen D."/>
            <person name="Grigoriev I.V."/>
            <person name="Hibbett D.S."/>
        </authorList>
    </citation>
    <scope>NUCLEOTIDE SEQUENCE</scope>
    <source>
        <strain evidence="4">FP-58527</strain>
    </source>
</reference>
<dbReference type="SMART" id="SM00225">
    <property type="entry name" value="BTB"/>
    <property type="match status" value="1"/>
</dbReference>
<proteinExistence type="predicted"/>
<dbReference type="EMBL" id="KE504123">
    <property type="protein sequence ID" value="EPT05744.1"/>
    <property type="molecule type" value="Genomic_DNA"/>
</dbReference>
<dbReference type="HOGENOM" id="CLU_033082_3_0_1"/>
<organism evidence="3 4">
    <name type="scientific">Fomitopsis schrenkii</name>
    <name type="common">Brown rot fungus</name>
    <dbReference type="NCBI Taxonomy" id="2126942"/>
    <lineage>
        <taxon>Eukaryota</taxon>
        <taxon>Fungi</taxon>
        <taxon>Dikarya</taxon>
        <taxon>Basidiomycota</taxon>
        <taxon>Agaricomycotina</taxon>
        <taxon>Agaricomycetes</taxon>
        <taxon>Polyporales</taxon>
        <taxon>Fomitopsis</taxon>
    </lineage>
</organism>
<name>S8ES59_FOMSC</name>
<gene>
    <name evidence="3" type="ORF">FOMPIDRAFT_1045047</name>
</gene>
<dbReference type="Pfam" id="PF00651">
    <property type="entry name" value="BTB"/>
    <property type="match status" value="1"/>
</dbReference>
<dbReference type="SUPFAM" id="SSF54695">
    <property type="entry name" value="POZ domain"/>
    <property type="match status" value="1"/>
</dbReference>
<keyword evidence="4" id="KW-1185">Reference proteome</keyword>
<evidence type="ECO:0000313" key="3">
    <source>
        <dbReference type="EMBL" id="EPT05744.1"/>
    </source>
</evidence>
<dbReference type="PROSITE" id="PS50097">
    <property type="entry name" value="BTB"/>
    <property type="match status" value="1"/>
</dbReference>
<dbReference type="OrthoDB" id="3217871at2759"/>
<sequence length="317" mass="36424">MSNPLKRPRTDDGGEGFEQDSGVFTPDGEVWFPDGNIDVVAEGTSFRVHRSILSVHSELFRDMLSMPQPRGPGGSVSHPVIEVSDSSCDMRHLLLAIYNCHPFYAPHLPAGFDLIIRLIRLAHKYQVVRTLEDAMSRLRTLYPDDLDVFIEVLSKRPEHTLFDHRDLDCLEVIQLARLVGDHTLLRPAFYRLCQVPPDDLRGVNDTLRARFGDDIERCLKNRIHLEQATINVRQEMLAHLASGGCAYRYDTICRELMYDMREDLKDDLPTPCGAFICINMEGTLLCKECFDGVKRKEKNAQERVWDEIPRFFEFTEQ</sequence>
<evidence type="ECO:0000259" key="2">
    <source>
        <dbReference type="PROSITE" id="PS50097"/>
    </source>
</evidence>
<dbReference type="InterPro" id="IPR000210">
    <property type="entry name" value="BTB/POZ_dom"/>
</dbReference>
<accession>S8ES59</accession>
<dbReference type="Proteomes" id="UP000015241">
    <property type="component" value="Unassembled WGS sequence"/>
</dbReference>
<dbReference type="Gene3D" id="3.30.710.10">
    <property type="entry name" value="Potassium Channel Kv1.1, Chain A"/>
    <property type="match status" value="1"/>
</dbReference>